<comment type="subcellular location">
    <subcellularLocation>
        <location evidence="1">Membrane</location>
        <topology evidence="1">Multi-pass membrane protein</topology>
    </subcellularLocation>
</comment>
<proteinExistence type="inferred from homology"/>
<dbReference type="Proteomes" id="UP001199469">
    <property type="component" value="Unassembled WGS sequence"/>
</dbReference>
<keyword evidence="4 6" id="KW-1133">Transmembrane helix</keyword>
<feature type="transmembrane region" description="Helical" evidence="6">
    <location>
        <begin position="330"/>
        <end position="359"/>
    </location>
</feature>
<sequence>MQTPTARRPGPVVVGTRAIRLLAVVAVAAGTAALLARLALVVVPVAVAIVLAGLLTPPVRLLVRHRVPRPLAAGLVLVAALAGLAGLATVLAGAVGDSLPALVAELSRGLAAVVDAASGVDTATGGLPARAVTTTLVTLARDGLAVLAGDPQAVTAALGAGLVPTLLGLVVTVAVVVFAALLTVFVLAVLLNEGPRVWWFLLRAVPAERRPAVAERGARAFAALVAHLRGVLVVAFLGAVGSGVVLGALGSPLAGPVAATVLLGGFVPVVGPLVAGAATVLVALATAGPVGAGVTAAVGIGLSLLGHRVVVPRVLGGRAPAGARPNPVAVVLAVAAGIVLAGAIGALLAVPALVVLTALRVGPPDDAG</sequence>
<feature type="transmembrane region" description="Helical" evidence="6">
    <location>
        <begin position="261"/>
        <end position="283"/>
    </location>
</feature>
<dbReference type="RefSeq" id="WP_230730728.1">
    <property type="nucleotide sequence ID" value="NZ_JAJNDB010000001.1"/>
</dbReference>
<feature type="transmembrane region" description="Helical" evidence="6">
    <location>
        <begin position="75"/>
        <end position="96"/>
    </location>
</feature>
<accession>A0ABS8P6N7</accession>
<dbReference type="Pfam" id="PF01594">
    <property type="entry name" value="AI-2E_transport"/>
    <property type="match status" value="1"/>
</dbReference>
<comment type="caution">
    <text evidence="7">The sequence shown here is derived from an EMBL/GenBank/DDBJ whole genome shotgun (WGS) entry which is preliminary data.</text>
</comment>
<keyword evidence="3 6" id="KW-0812">Transmembrane</keyword>
<feature type="transmembrane region" description="Helical" evidence="6">
    <location>
        <begin position="290"/>
        <end position="310"/>
    </location>
</feature>
<evidence type="ECO:0000256" key="1">
    <source>
        <dbReference type="ARBA" id="ARBA00004141"/>
    </source>
</evidence>
<evidence type="ECO:0000256" key="3">
    <source>
        <dbReference type="ARBA" id="ARBA00022692"/>
    </source>
</evidence>
<evidence type="ECO:0000256" key="6">
    <source>
        <dbReference type="SAM" id="Phobius"/>
    </source>
</evidence>
<feature type="transmembrane region" description="Helical" evidence="6">
    <location>
        <begin position="45"/>
        <end position="63"/>
    </location>
</feature>
<feature type="transmembrane region" description="Helical" evidence="6">
    <location>
        <begin position="21"/>
        <end position="39"/>
    </location>
</feature>
<reference evidence="7 8" key="1">
    <citation type="submission" date="2021-11" db="EMBL/GenBank/DDBJ databases">
        <title>Draft genome sequence of Actinomycetospora sp. SF1 isolated from the rhizosphere soil.</title>
        <authorList>
            <person name="Duangmal K."/>
            <person name="Chantavorakit T."/>
        </authorList>
    </citation>
    <scope>NUCLEOTIDE SEQUENCE [LARGE SCALE GENOMIC DNA]</scope>
    <source>
        <strain evidence="7 8">TBRC 5722</strain>
    </source>
</reference>
<keyword evidence="5 6" id="KW-0472">Membrane</keyword>
<feature type="transmembrane region" description="Helical" evidence="6">
    <location>
        <begin position="226"/>
        <end position="249"/>
    </location>
</feature>
<keyword evidence="8" id="KW-1185">Reference proteome</keyword>
<dbReference type="EMBL" id="JAJNDB010000001">
    <property type="protein sequence ID" value="MCD2193076.1"/>
    <property type="molecule type" value="Genomic_DNA"/>
</dbReference>
<evidence type="ECO:0000256" key="5">
    <source>
        <dbReference type="ARBA" id="ARBA00023136"/>
    </source>
</evidence>
<dbReference type="InterPro" id="IPR002549">
    <property type="entry name" value="AI-2E-like"/>
</dbReference>
<name>A0ABS8P6N7_9PSEU</name>
<protein>
    <submittedName>
        <fullName evidence="7">AI-2E family transporter</fullName>
    </submittedName>
</protein>
<evidence type="ECO:0000313" key="8">
    <source>
        <dbReference type="Proteomes" id="UP001199469"/>
    </source>
</evidence>
<organism evidence="7 8">
    <name type="scientific">Actinomycetospora endophytica</name>
    <dbReference type="NCBI Taxonomy" id="2291215"/>
    <lineage>
        <taxon>Bacteria</taxon>
        <taxon>Bacillati</taxon>
        <taxon>Actinomycetota</taxon>
        <taxon>Actinomycetes</taxon>
        <taxon>Pseudonocardiales</taxon>
        <taxon>Pseudonocardiaceae</taxon>
        <taxon>Actinomycetospora</taxon>
    </lineage>
</organism>
<evidence type="ECO:0000313" key="7">
    <source>
        <dbReference type="EMBL" id="MCD2193076.1"/>
    </source>
</evidence>
<feature type="transmembrane region" description="Helical" evidence="6">
    <location>
        <begin position="166"/>
        <end position="191"/>
    </location>
</feature>
<gene>
    <name evidence="7" type="ORF">LQ327_06695</name>
</gene>
<comment type="similarity">
    <text evidence="2">Belongs to the autoinducer-2 exporter (AI-2E) (TC 2.A.86) family.</text>
</comment>
<evidence type="ECO:0000256" key="2">
    <source>
        <dbReference type="ARBA" id="ARBA00009773"/>
    </source>
</evidence>
<evidence type="ECO:0000256" key="4">
    <source>
        <dbReference type="ARBA" id="ARBA00022989"/>
    </source>
</evidence>